<dbReference type="InterPro" id="IPR036047">
    <property type="entry name" value="F-box-like_dom_sf"/>
</dbReference>
<dbReference type="STRING" id="35608.A0A2U1NTS7"/>
<dbReference type="EMBL" id="PKPP01002210">
    <property type="protein sequence ID" value="PWA76867.1"/>
    <property type="molecule type" value="Genomic_DNA"/>
</dbReference>
<dbReference type="InterPro" id="IPR017451">
    <property type="entry name" value="F-box-assoc_interact_dom"/>
</dbReference>
<dbReference type="NCBIfam" id="TIGR01640">
    <property type="entry name" value="F_box_assoc_1"/>
    <property type="match status" value="1"/>
</dbReference>
<sequence>MENIPDDVYLYIIIRLPAKLIARMRCVSKPWNDLLSQPCFIKSHLHHSVHNNKEILLEFDDGFYISNGRPCKARYSRPPNRQLSYFIKFPVDRTPFGKCFVIGSVNGLICFTNGESLCGSTPGVNICNPSLSALLHLPPCSIPSLCDDIYFRFGFIPKTDDYKVVKVVKFVELENTDGLQVEVYSLRIGSWKLITERFPSHMRIHYRDTMCRDGQDGHVHWFCFNDMTKQFTIVALDLHEETFCQIPLPDRIQENTRDIYRHTLGMWNDKLCVMSHLKNRKVEVWLMNEYKVAESWVNPYIFNEFIMCKTKYPFRLKVNNGSLFEAYRNSLAMYDPVAKSFKYMTRLTPPFTSRVVRYVDSLVWVAPSKSGSTLTTSANSKLKRKIDVISGE</sequence>
<dbReference type="SUPFAM" id="SSF81383">
    <property type="entry name" value="F-box domain"/>
    <property type="match status" value="1"/>
</dbReference>
<gene>
    <name evidence="2" type="ORF">CTI12_AA227770</name>
</gene>
<dbReference type="Pfam" id="PF00646">
    <property type="entry name" value="F-box"/>
    <property type="match status" value="1"/>
</dbReference>
<dbReference type="Pfam" id="PF08268">
    <property type="entry name" value="FBA_3"/>
    <property type="match status" value="1"/>
</dbReference>
<keyword evidence="3" id="KW-1185">Reference proteome</keyword>
<organism evidence="2 3">
    <name type="scientific">Artemisia annua</name>
    <name type="common">Sweet wormwood</name>
    <dbReference type="NCBI Taxonomy" id="35608"/>
    <lineage>
        <taxon>Eukaryota</taxon>
        <taxon>Viridiplantae</taxon>
        <taxon>Streptophyta</taxon>
        <taxon>Embryophyta</taxon>
        <taxon>Tracheophyta</taxon>
        <taxon>Spermatophyta</taxon>
        <taxon>Magnoliopsida</taxon>
        <taxon>eudicotyledons</taxon>
        <taxon>Gunneridae</taxon>
        <taxon>Pentapetalae</taxon>
        <taxon>asterids</taxon>
        <taxon>campanulids</taxon>
        <taxon>Asterales</taxon>
        <taxon>Asteraceae</taxon>
        <taxon>Asteroideae</taxon>
        <taxon>Anthemideae</taxon>
        <taxon>Artemisiinae</taxon>
        <taxon>Artemisia</taxon>
    </lineage>
</organism>
<evidence type="ECO:0000259" key="1">
    <source>
        <dbReference type="PROSITE" id="PS50181"/>
    </source>
</evidence>
<evidence type="ECO:0000313" key="2">
    <source>
        <dbReference type="EMBL" id="PWA76867.1"/>
    </source>
</evidence>
<dbReference type="InterPro" id="IPR050796">
    <property type="entry name" value="SCF_F-box_component"/>
</dbReference>
<dbReference type="InterPro" id="IPR013187">
    <property type="entry name" value="F-box-assoc_dom_typ3"/>
</dbReference>
<reference evidence="2 3" key="1">
    <citation type="journal article" date="2018" name="Mol. Plant">
        <title>The genome of Artemisia annua provides insight into the evolution of Asteraceae family and artemisinin biosynthesis.</title>
        <authorList>
            <person name="Shen Q."/>
            <person name="Zhang L."/>
            <person name="Liao Z."/>
            <person name="Wang S."/>
            <person name="Yan T."/>
            <person name="Shi P."/>
            <person name="Liu M."/>
            <person name="Fu X."/>
            <person name="Pan Q."/>
            <person name="Wang Y."/>
            <person name="Lv Z."/>
            <person name="Lu X."/>
            <person name="Zhang F."/>
            <person name="Jiang W."/>
            <person name="Ma Y."/>
            <person name="Chen M."/>
            <person name="Hao X."/>
            <person name="Li L."/>
            <person name="Tang Y."/>
            <person name="Lv G."/>
            <person name="Zhou Y."/>
            <person name="Sun X."/>
            <person name="Brodelius P.E."/>
            <person name="Rose J.K.C."/>
            <person name="Tang K."/>
        </authorList>
    </citation>
    <scope>NUCLEOTIDE SEQUENCE [LARGE SCALE GENOMIC DNA]</scope>
    <source>
        <strain evidence="3">cv. Huhao1</strain>
        <tissue evidence="2">Leaf</tissue>
    </source>
</reference>
<dbReference type="InterPro" id="IPR001810">
    <property type="entry name" value="F-box_dom"/>
</dbReference>
<accession>A0A2U1NTS7</accession>
<protein>
    <submittedName>
        <fullName evidence="2">F-box domain-containing protein</fullName>
    </submittedName>
</protein>
<dbReference type="PANTHER" id="PTHR31672:SF13">
    <property type="entry name" value="F-BOX PROTEIN CPR30-LIKE"/>
    <property type="match status" value="1"/>
</dbReference>
<name>A0A2U1NTS7_ARTAN</name>
<dbReference type="AlphaFoldDB" id="A0A2U1NTS7"/>
<proteinExistence type="predicted"/>
<dbReference type="OrthoDB" id="1867629at2759"/>
<dbReference type="PANTHER" id="PTHR31672">
    <property type="entry name" value="BNACNNG10540D PROTEIN"/>
    <property type="match status" value="1"/>
</dbReference>
<dbReference type="Proteomes" id="UP000245207">
    <property type="component" value="Unassembled WGS sequence"/>
</dbReference>
<comment type="caution">
    <text evidence="2">The sequence shown here is derived from an EMBL/GenBank/DDBJ whole genome shotgun (WGS) entry which is preliminary data.</text>
</comment>
<feature type="domain" description="F-box" evidence="1">
    <location>
        <begin position="1"/>
        <end position="44"/>
    </location>
</feature>
<evidence type="ECO:0000313" key="3">
    <source>
        <dbReference type="Proteomes" id="UP000245207"/>
    </source>
</evidence>
<dbReference type="PROSITE" id="PS50181">
    <property type="entry name" value="FBOX"/>
    <property type="match status" value="1"/>
</dbReference>